<feature type="region of interest" description="Disordered" evidence="1">
    <location>
        <begin position="236"/>
        <end position="269"/>
    </location>
</feature>
<sequence>MDALVSFAPGLAVRLFLYSIGNISPKAEWALIGLWDGYAVQKMTGWTASHETTAIYALLFLVDLYISRSFYKTAVISLWTVLGVIVTELLGPNHQHDTTSERRRGRRRSINPIIQSQPIRAPPARQPRSTDVAHPPESTSSRRMIEEQTAVTFAAPSTTSLSSDMSSLASSGSATSRENIWDSVRAVASAQPNSSNETTHRATMYPSNSTTPYDPHLPSPPDTFQQRTPLFGEAGHHTGIAGNVPGGFTSRDETTSPSPTPRNSPPPLMVPYVNIDPPTSQGLLSSDSEPVLPPNLLSPLDIIPAGGVPQPEEYKIVPPRRSTPMPVVTEDPPVASTSRAVKAEDDDARLTSSDEDSDSDANDRAGMFKAAERYRQQAKGFDNDVKKLKTERKTAEDANKKRQSVALKSRIGTTEEQASKCHLKADNLFVRLDNPPSKPATLDLKRVITVKAALQALKEHLPLFLDSNEASLTIRLGTRVREHELRQAIFAYLSE</sequence>
<feature type="compositionally biased region" description="Low complexity" evidence="1">
    <location>
        <begin position="157"/>
        <end position="175"/>
    </location>
</feature>
<feature type="region of interest" description="Disordered" evidence="1">
    <location>
        <begin position="316"/>
        <end position="362"/>
    </location>
</feature>
<protein>
    <submittedName>
        <fullName evidence="2">Uncharacterized protein</fullName>
    </submittedName>
</protein>
<evidence type="ECO:0000313" key="3">
    <source>
        <dbReference type="Proteomes" id="UP000807025"/>
    </source>
</evidence>
<dbReference type="Proteomes" id="UP000807025">
    <property type="component" value="Unassembled WGS sequence"/>
</dbReference>
<feature type="compositionally biased region" description="Basic and acidic residues" evidence="1">
    <location>
        <begin position="379"/>
        <end position="400"/>
    </location>
</feature>
<dbReference type="OrthoDB" id="2952625at2759"/>
<feature type="region of interest" description="Disordered" evidence="1">
    <location>
        <begin position="379"/>
        <end position="407"/>
    </location>
</feature>
<gene>
    <name evidence="2" type="ORF">BDN71DRAFT_1500955</name>
</gene>
<dbReference type="EMBL" id="MU154522">
    <property type="protein sequence ID" value="KAF9501956.1"/>
    <property type="molecule type" value="Genomic_DNA"/>
</dbReference>
<evidence type="ECO:0000256" key="1">
    <source>
        <dbReference type="SAM" id="MobiDB-lite"/>
    </source>
</evidence>
<name>A0A9P6A9V1_PLEER</name>
<feature type="region of interest" description="Disordered" evidence="1">
    <location>
        <begin position="94"/>
        <end position="175"/>
    </location>
</feature>
<dbReference type="AlphaFoldDB" id="A0A9P6A9V1"/>
<feature type="region of interest" description="Disordered" evidence="1">
    <location>
        <begin position="187"/>
        <end position="207"/>
    </location>
</feature>
<comment type="caution">
    <text evidence="2">The sequence shown here is derived from an EMBL/GenBank/DDBJ whole genome shotgun (WGS) entry which is preliminary data.</text>
</comment>
<keyword evidence="3" id="KW-1185">Reference proteome</keyword>
<proteinExistence type="predicted"/>
<organism evidence="2 3">
    <name type="scientific">Pleurotus eryngii</name>
    <name type="common">Boletus of the steppes</name>
    <dbReference type="NCBI Taxonomy" id="5323"/>
    <lineage>
        <taxon>Eukaryota</taxon>
        <taxon>Fungi</taxon>
        <taxon>Dikarya</taxon>
        <taxon>Basidiomycota</taxon>
        <taxon>Agaricomycotina</taxon>
        <taxon>Agaricomycetes</taxon>
        <taxon>Agaricomycetidae</taxon>
        <taxon>Agaricales</taxon>
        <taxon>Pleurotineae</taxon>
        <taxon>Pleurotaceae</taxon>
        <taxon>Pleurotus</taxon>
    </lineage>
</organism>
<feature type="compositionally biased region" description="Pro residues" evidence="1">
    <location>
        <begin position="258"/>
        <end position="269"/>
    </location>
</feature>
<reference evidence="2" key="1">
    <citation type="submission" date="2020-11" db="EMBL/GenBank/DDBJ databases">
        <authorList>
            <consortium name="DOE Joint Genome Institute"/>
            <person name="Ahrendt S."/>
            <person name="Riley R."/>
            <person name="Andreopoulos W."/>
            <person name="Labutti K."/>
            <person name="Pangilinan J."/>
            <person name="Ruiz-Duenas F.J."/>
            <person name="Barrasa J.M."/>
            <person name="Sanchez-Garcia M."/>
            <person name="Camarero S."/>
            <person name="Miyauchi S."/>
            <person name="Serrano A."/>
            <person name="Linde D."/>
            <person name="Babiker R."/>
            <person name="Drula E."/>
            <person name="Ayuso-Fernandez I."/>
            <person name="Pacheco R."/>
            <person name="Padilla G."/>
            <person name="Ferreira P."/>
            <person name="Barriuso J."/>
            <person name="Kellner H."/>
            <person name="Castanera R."/>
            <person name="Alfaro M."/>
            <person name="Ramirez L."/>
            <person name="Pisabarro A.G."/>
            <person name="Kuo A."/>
            <person name="Tritt A."/>
            <person name="Lipzen A."/>
            <person name="He G."/>
            <person name="Yan M."/>
            <person name="Ng V."/>
            <person name="Cullen D."/>
            <person name="Martin F."/>
            <person name="Rosso M.-N."/>
            <person name="Henrissat B."/>
            <person name="Hibbett D."/>
            <person name="Martinez A.T."/>
            <person name="Grigoriev I.V."/>
        </authorList>
    </citation>
    <scope>NUCLEOTIDE SEQUENCE</scope>
    <source>
        <strain evidence="2">ATCC 90797</strain>
    </source>
</reference>
<evidence type="ECO:0000313" key="2">
    <source>
        <dbReference type="EMBL" id="KAF9501956.1"/>
    </source>
</evidence>
<accession>A0A9P6A9V1</accession>